<dbReference type="PANTHER" id="PTHR33309">
    <property type="entry name" value="KERATIN, ULTRA HIGH-SULFUR MATRIX PROTEIN-LIKE"/>
    <property type="match status" value="1"/>
</dbReference>
<dbReference type="EMBL" id="BMAU01021373">
    <property type="protein sequence ID" value="GFY25993.1"/>
    <property type="molecule type" value="Genomic_DNA"/>
</dbReference>
<dbReference type="Pfam" id="PF20700">
    <property type="entry name" value="Mutator"/>
    <property type="match status" value="1"/>
</dbReference>
<dbReference type="InterPro" id="IPR049012">
    <property type="entry name" value="Mutator_transp_dom"/>
</dbReference>
<accession>A0A8X6W0P8</accession>
<sequence>MSSKAQRRVSDYRRKQMRFHANQYTRKVSDTLDVDSISASAKKLCKENYLDKEFLSYASSKDYEVNTRIAYSMRAVGLGFCGIKNFPPPVSQKSYERILRKINLASREVADKSMKNAAKEEVSASRSNKICVCGDGCENWRIPKSGHSYEEWKLKHQPHCVKIHIGSSSEMEVDGMKEIFQRSVPQRNAKYIKYIGDGDTKTFPELQSTAPYSFEKVECVGHIQKRMGARLRKLKTMNRGKKLSDGKSISGKNRLTDKFIDIITTYYGNAIRQNNSFVSDMRQAIWAIYCHYRSTDEEPMHHFCPIGDTSWCKYEKAVATNSASLFKHKNIVPIAVMDEIKPIIAELSAPKLLKKCVKGKTQNANESFNSTVWKYCPKTSVWVISKYCRHSSKGGYSDV</sequence>
<proteinExistence type="predicted"/>
<dbReference type="AlphaFoldDB" id="A0A8X6W0P8"/>
<feature type="domain" description="Mutator-like transposase" evidence="1">
    <location>
        <begin position="126"/>
        <end position="312"/>
    </location>
</feature>
<evidence type="ECO:0000313" key="2">
    <source>
        <dbReference type="EMBL" id="GFY25993.1"/>
    </source>
</evidence>
<evidence type="ECO:0000313" key="3">
    <source>
        <dbReference type="Proteomes" id="UP000887159"/>
    </source>
</evidence>
<organism evidence="2 3">
    <name type="scientific">Trichonephila clavipes</name>
    <name type="common">Golden silk orbweaver</name>
    <name type="synonym">Nephila clavipes</name>
    <dbReference type="NCBI Taxonomy" id="2585209"/>
    <lineage>
        <taxon>Eukaryota</taxon>
        <taxon>Metazoa</taxon>
        <taxon>Ecdysozoa</taxon>
        <taxon>Arthropoda</taxon>
        <taxon>Chelicerata</taxon>
        <taxon>Arachnida</taxon>
        <taxon>Araneae</taxon>
        <taxon>Araneomorphae</taxon>
        <taxon>Entelegynae</taxon>
        <taxon>Araneoidea</taxon>
        <taxon>Nephilidae</taxon>
        <taxon>Trichonephila</taxon>
    </lineage>
</organism>
<protein>
    <recommendedName>
        <fullName evidence="1">Mutator-like transposase domain-containing protein</fullName>
    </recommendedName>
</protein>
<reference evidence="2" key="1">
    <citation type="submission" date="2020-08" db="EMBL/GenBank/DDBJ databases">
        <title>Multicomponent nature underlies the extraordinary mechanical properties of spider dragline silk.</title>
        <authorList>
            <person name="Kono N."/>
            <person name="Nakamura H."/>
            <person name="Mori M."/>
            <person name="Yoshida Y."/>
            <person name="Ohtoshi R."/>
            <person name="Malay A.D."/>
            <person name="Moran D.A.P."/>
            <person name="Tomita M."/>
            <person name="Numata K."/>
            <person name="Arakawa K."/>
        </authorList>
    </citation>
    <scope>NUCLEOTIDE SEQUENCE</scope>
</reference>
<comment type="caution">
    <text evidence="2">The sequence shown here is derived from an EMBL/GenBank/DDBJ whole genome shotgun (WGS) entry which is preliminary data.</text>
</comment>
<gene>
    <name evidence="2" type="primary">AVEN_168977_1</name>
    <name evidence="2" type="ORF">TNCV_1917431</name>
</gene>
<keyword evidence="3" id="KW-1185">Reference proteome</keyword>
<evidence type="ECO:0000259" key="1">
    <source>
        <dbReference type="Pfam" id="PF20700"/>
    </source>
</evidence>
<dbReference type="Proteomes" id="UP000887159">
    <property type="component" value="Unassembled WGS sequence"/>
</dbReference>
<dbReference type="PANTHER" id="PTHR33309:SF3">
    <property type="entry name" value="CCHC-TYPE DOMAIN-CONTAINING PROTEIN"/>
    <property type="match status" value="1"/>
</dbReference>
<name>A0A8X6W0P8_TRICX</name>